<evidence type="ECO:0000313" key="20">
    <source>
        <dbReference type="Proteomes" id="UP001017257"/>
    </source>
</evidence>
<evidence type="ECO:0000256" key="6">
    <source>
        <dbReference type="ARBA" id="ARBA00022606"/>
    </source>
</evidence>
<dbReference type="SUPFAM" id="SSF55874">
    <property type="entry name" value="ATPase domain of HSP90 chaperone/DNA topoisomerase II/histidine kinase"/>
    <property type="match status" value="1"/>
</dbReference>
<keyword evidence="6" id="KW-0716">Sensory transduction</keyword>
<dbReference type="Gene3D" id="3.30.565.10">
    <property type="entry name" value="Histidine kinase-like ATPase, C-terminal domain"/>
    <property type="match status" value="1"/>
</dbReference>
<evidence type="ECO:0000313" key="19">
    <source>
        <dbReference type="EMBL" id="UVF21850.1"/>
    </source>
</evidence>
<evidence type="ECO:0000256" key="9">
    <source>
        <dbReference type="ARBA" id="ARBA00022679"/>
    </source>
</evidence>
<keyword evidence="5" id="KW-0597">Phosphoprotein</keyword>
<dbReference type="InterPro" id="IPR001610">
    <property type="entry name" value="PAC"/>
</dbReference>
<evidence type="ECO:0000256" key="11">
    <source>
        <dbReference type="ARBA" id="ARBA00022741"/>
    </source>
</evidence>
<keyword evidence="9" id="KW-0808">Transferase</keyword>
<protein>
    <recommendedName>
        <fullName evidence="3">Blue-light-activated histidine kinase</fullName>
        <ecNumber evidence="2">2.7.13.3</ecNumber>
    </recommendedName>
</protein>
<accession>A0ABY5RX65</accession>
<evidence type="ECO:0000256" key="2">
    <source>
        <dbReference type="ARBA" id="ARBA00012438"/>
    </source>
</evidence>
<keyword evidence="20" id="KW-1185">Reference proteome</keyword>
<dbReference type="Gene3D" id="3.30.450.40">
    <property type="match status" value="1"/>
</dbReference>
<gene>
    <name evidence="19" type="ORF">HPT29_012385</name>
</gene>
<dbReference type="SMART" id="SM00911">
    <property type="entry name" value="HWE_HK"/>
    <property type="match status" value="1"/>
</dbReference>
<dbReference type="Pfam" id="PF07536">
    <property type="entry name" value="HWE_HK"/>
    <property type="match status" value="1"/>
</dbReference>
<feature type="domain" description="PAC" evidence="18">
    <location>
        <begin position="400"/>
        <end position="452"/>
    </location>
</feature>
<comment type="catalytic activity">
    <reaction evidence="1">
        <text>ATP + protein L-histidine = ADP + protein N-phospho-L-histidine.</text>
        <dbReference type="EC" id="2.7.13.3"/>
    </reaction>
</comment>
<dbReference type="Proteomes" id="UP001017257">
    <property type="component" value="Chromosome"/>
</dbReference>
<proteinExistence type="predicted"/>
<dbReference type="InterPro" id="IPR029016">
    <property type="entry name" value="GAF-like_dom_sf"/>
</dbReference>
<dbReference type="Pfam" id="PF01590">
    <property type="entry name" value="GAF"/>
    <property type="match status" value="1"/>
</dbReference>
<reference evidence="19" key="1">
    <citation type="submission" date="2022-08" db="EMBL/GenBank/DDBJ databases">
        <title>Microvirga terrae sp. nov., isolated from soil.</title>
        <authorList>
            <person name="Kim K.H."/>
            <person name="Seo Y.L."/>
            <person name="Kim J.M."/>
            <person name="Lee J.K."/>
            <person name="Han D.M."/>
            <person name="Jeon C.O."/>
        </authorList>
    </citation>
    <scope>NUCLEOTIDE SEQUENCE</scope>
    <source>
        <strain evidence="19">R24</strain>
    </source>
</reference>
<dbReference type="SMART" id="SM00065">
    <property type="entry name" value="GAF"/>
    <property type="match status" value="1"/>
</dbReference>
<dbReference type="InterPro" id="IPR000014">
    <property type="entry name" value="PAS"/>
</dbReference>
<evidence type="ECO:0000256" key="13">
    <source>
        <dbReference type="ARBA" id="ARBA00022840"/>
    </source>
</evidence>
<dbReference type="NCBIfam" id="TIGR00229">
    <property type="entry name" value="sensory_box"/>
    <property type="match status" value="1"/>
</dbReference>
<organism evidence="19 20">
    <name type="scientific">Microvirga terrae</name>
    <dbReference type="NCBI Taxonomy" id="2740529"/>
    <lineage>
        <taxon>Bacteria</taxon>
        <taxon>Pseudomonadati</taxon>
        <taxon>Pseudomonadota</taxon>
        <taxon>Alphaproteobacteria</taxon>
        <taxon>Hyphomicrobiales</taxon>
        <taxon>Methylobacteriaceae</taxon>
        <taxon>Microvirga</taxon>
    </lineage>
</organism>
<dbReference type="CDD" id="cd00130">
    <property type="entry name" value="PAS"/>
    <property type="match status" value="1"/>
</dbReference>
<sequence>MSRLSEQNGIIAVPPAQSILDAITGPVVVLDPTGTIIAVNRAWHRFGEANGAPAAIGDGVNYLDICDRAVGADGPCARAAAAGIRSVLAGKSTFSLEYPCHSPTETRWFKLQASRLVHDGVVYAVVAHHDITDRILVEQERQALLARAHRHQEQLRSLAAACARIASEELPATIFRDATEEARRIIGAHWASTHTIPYVLWPENPIIVSVSDKYRAFSSSALAESGVGIYTHVVQTKRPLRMSAEELSHYPELQGVRNAEADLLMTEGLIAVPIPAASGGMLGVLMLSDKEYGDFTADDEAILVQLSQITSVAAENSVRKRAERESRERLWATHEHASVGIGETDAAGRFLTVNKGLSSITGYSRDELLVMTLFDLVPSDGVEAEKALYDRQIAGELKTYTLERRCIRKDGTNVWLHVSSTAVFGEHGQFQYSVRVIQDIDQRKRFEQRQALLVRELHHRVRNTLAVVEALASATARSATNVRQFNHTFSSRIAALARTQSLLTEDYWQTALLRDMLLCELRPFEERRHRRFILEGPEVNLTADLAIPLSMALHELATNAARYGALSVRKGCVAVRWDVGTTDGMRALRLTWVERNGPPVEPPAHHGFGFTLLERVLQAQCRATVRLSFEPGGLEVHIELPLTMNRAIGRVETSGVNPDHR</sequence>
<dbReference type="InterPro" id="IPR003018">
    <property type="entry name" value="GAF"/>
</dbReference>
<keyword evidence="12" id="KW-0418">Kinase</keyword>
<dbReference type="EMBL" id="CP102845">
    <property type="protein sequence ID" value="UVF21850.1"/>
    <property type="molecule type" value="Genomic_DNA"/>
</dbReference>
<evidence type="ECO:0000256" key="3">
    <source>
        <dbReference type="ARBA" id="ARBA00021740"/>
    </source>
</evidence>
<keyword evidence="13" id="KW-0067">ATP-binding</keyword>
<evidence type="ECO:0000256" key="15">
    <source>
        <dbReference type="ARBA" id="ARBA00023026"/>
    </source>
</evidence>
<keyword evidence="14" id="KW-0157">Chromophore</keyword>
<dbReference type="Gene3D" id="3.30.450.20">
    <property type="entry name" value="PAS domain"/>
    <property type="match status" value="2"/>
</dbReference>
<dbReference type="InterPro" id="IPR000700">
    <property type="entry name" value="PAS-assoc_C"/>
</dbReference>
<evidence type="ECO:0000256" key="5">
    <source>
        <dbReference type="ARBA" id="ARBA00022553"/>
    </source>
</evidence>
<dbReference type="RefSeq" id="WP_173950429.1">
    <property type="nucleotide sequence ID" value="NZ_CP102845.1"/>
</dbReference>
<evidence type="ECO:0000256" key="7">
    <source>
        <dbReference type="ARBA" id="ARBA00022630"/>
    </source>
</evidence>
<dbReference type="EC" id="2.7.13.3" evidence="2"/>
<dbReference type="SMART" id="SM00091">
    <property type="entry name" value="PAS"/>
    <property type="match status" value="2"/>
</dbReference>
<evidence type="ECO:0000259" key="18">
    <source>
        <dbReference type="PROSITE" id="PS50113"/>
    </source>
</evidence>
<evidence type="ECO:0000256" key="1">
    <source>
        <dbReference type="ARBA" id="ARBA00000085"/>
    </source>
</evidence>
<evidence type="ECO:0000256" key="12">
    <source>
        <dbReference type="ARBA" id="ARBA00022777"/>
    </source>
</evidence>
<dbReference type="PANTHER" id="PTHR41523">
    <property type="entry name" value="TWO-COMPONENT SYSTEM SENSOR PROTEIN"/>
    <property type="match status" value="1"/>
</dbReference>
<keyword evidence="15" id="KW-0843">Virulence</keyword>
<dbReference type="InterPro" id="IPR011102">
    <property type="entry name" value="Sig_transdc_His_kinase_HWE"/>
</dbReference>
<feature type="domain" description="PAS" evidence="17">
    <location>
        <begin position="326"/>
        <end position="396"/>
    </location>
</feature>
<evidence type="ECO:0000259" key="17">
    <source>
        <dbReference type="PROSITE" id="PS50112"/>
    </source>
</evidence>
<dbReference type="SMART" id="SM00086">
    <property type="entry name" value="PAC"/>
    <property type="match status" value="2"/>
</dbReference>
<dbReference type="PANTHER" id="PTHR41523:SF7">
    <property type="entry name" value="HISTIDINE KINASE"/>
    <property type="match status" value="1"/>
</dbReference>
<dbReference type="PROSITE" id="PS50113">
    <property type="entry name" value="PAC"/>
    <property type="match status" value="1"/>
</dbReference>
<keyword evidence="8" id="KW-0288">FMN</keyword>
<evidence type="ECO:0000256" key="10">
    <source>
        <dbReference type="ARBA" id="ARBA00022737"/>
    </source>
</evidence>
<keyword evidence="4" id="KW-0600">Photoreceptor protein</keyword>
<dbReference type="InterPro" id="IPR013656">
    <property type="entry name" value="PAS_4"/>
</dbReference>
<evidence type="ECO:0000256" key="16">
    <source>
        <dbReference type="ARBA" id="ARBA00023170"/>
    </source>
</evidence>
<keyword evidence="7" id="KW-0285">Flavoprotein</keyword>
<dbReference type="SUPFAM" id="SSF55785">
    <property type="entry name" value="PYP-like sensor domain (PAS domain)"/>
    <property type="match status" value="2"/>
</dbReference>
<name>A0ABY5RX65_9HYPH</name>
<evidence type="ECO:0000256" key="4">
    <source>
        <dbReference type="ARBA" id="ARBA00022543"/>
    </source>
</evidence>
<keyword evidence="10" id="KW-0677">Repeat</keyword>
<dbReference type="Pfam" id="PF13426">
    <property type="entry name" value="PAS_9"/>
    <property type="match status" value="1"/>
</dbReference>
<dbReference type="Pfam" id="PF08448">
    <property type="entry name" value="PAS_4"/>
    <property type="match status" value="1"/>
</dbReference>
<keyword evidence="11" id="KW-0547">Nucleotide-binding</keyword>
<evidence type="ECO:0000256" key="8">
    <source>
        <dbReference type="ARBA" id="ARBA00022643"/>
    </source>
</evidence>
<dbReference type="InterPro" id="IPR035965">
    <property type="entry name" value="PAS-like_dom_sf"/>
</dbReference>
<keyword evidence="16" id="KW-0675">Receptor</keyword>
<dbReference type="InterPro" id="IPR036890">
    <property type="entry name" value="HATPase_C_sf"/>
</dbReference>
<dbReference type="PROSITE" id="PS50112">
    <property type="entry name" value="PAS"/>
    <property type="match status" value="1"/>
</dbReference>
<dbReference type="SUPFAM" id="SSF55781">
    <property type="entry name" value="GAF domain-like"/>
    <property type="match status" value="1"/>
</dbReference>
<evidence type="ECO:0000256" key="14">
    <source>
        <dbReference type="ARBA" id="ARBA00022991"/>
    </source>
</evidence>